<name>A0A318Y1V4_9FIRM</name>
<dbReference type="EMBL" id="QKMR01000027">
    <property type="protein sequence ID" value="PYG84978.1"/>
    <property type="molecule type" value="Genomic_DNA"/>
</dbReference>
<reference evidence="1 2" key="1">
    <citation type="submission" date="2018-06" db="EMBL/GenBank/DDBJ databases">
        <title>Genomic Encyclopedia of Type Strains, Phase I: the one thousand microbial genomes (KMG-I) project.</title>
        <authorList>
            <person name="Kyrpides N."/>
        </authorList>
    </citation>
    <scope>NUCLEOTIDE SEQUENCE [LARGE SCALE GENOMIC DNA]</scope>
    <source>
        <strain evidence="1 2">DSM 19573</strain>
    </source>
</reference>
<keyword evidence="2" id="KW-1185">Reference proteome</keyword>
<dbReference type="AlphaFoldDB" id="A0A318Y1V4"/>
<gene>
    <name evidence="1" type="ORF">LY28_03436</name>
</gene>
<evidence type="ECO:0000313" key="2">
    <source>
        <dbReference type="Proteomes" id="UP000248132"/>
    </source>
</evidence>
<proteinExistence type="predicted"/>
<accession>A0A318Y1V4</accession>
<dbReference type="Proteomes" id="UP000248132">
    <property type="component" value="Unassembled WGS sequence"/>
</dbReference>
<sequence length="206" mass="23160">MLTQIFITPPGGNEEEVKAYDSCRTNMSTTDRAGSFSLTIPSFCTDIFNKYPVGSDVRIIQNDSIFRGWVLNPARKKNGAANIVEISGLSYTARPQKILVTENYVNKRISDIVVDLFQKYAPQFNLDSVADCDKAISIKFNDVFLFDAMEQLSDISGYEWYIDEPVSEQIDTQPQGSGWAELVEMLILKVPYPSESLYPAVDLYPV</sequence>
<dbReference type="OrthoDB" id="2085631at2"/>
<dbReference type="RefSeq" id="WP_110463392.1">
    <property type="nucleotide sequence ID" value="NZ_QKMR01000027.1"/>
</dbReference>
<comment type="caution">
    <text evidence="1">The sequence shown here is derived from an EMBL/GenBank/DDBJ whole genome shotgun (WGS) entry which is preliminary data.</text>
</comment>
<protein>
    <submittedName>
        <fullName evidence="1">Uncharacterized protein</fullName>
    </submittedName>
</protein>
<evidence type="ECO:0000313" key="1">
    <source>
        <dbReference type="EMBL" id="PYG84978.1"/>
    </source>
</evidence>
<organism evidence="1 2">
    <name type="scientific">Ruminiclostridium sufflavum DSM 19573</name>
    <dbReference type="NCBI Taxonomy" id="1121337"/>
    <lineage>
        <taxon>Bacteria</taxon>
        <taxon>Bacillati</taxon>
        <taxon>Bacillota</taxon>
        <taxon>Clostridia</taxon>
        <taxon>Eubacteriales</taxon>
        <taxon>Oscillospiraceae</taxon>
        <taxon>Ruminiclostridium</taxon>
    </lineage>
</organism>